<dbReference type="Pfam" id="PF04290">
    <property type="entry name" value="DctQ"/>
    <property type="match status" value="1"/>
</dbReference>
<dbReference type="GO" id="GO:0015740">
    <property type="term" value="P:C4-dicarboxylate transport"/>
    <property type="evidence" value="ECO:0007669"/>
    <property type="project" value="TreeGrafter"/>
</dbReference>
<keyword evidence="2" id="KW-0813">Transport</keyword>
<evidence type="ECO:0000256" key="4">
    <source>
        <dbReference type="ARBA" id="ARBA00022519"/>
    </source>
</evidence>
<organism evidence="11 12">
    <name type="scientific">Enterocloster clostridioformis</name>
    <dbReference type="NCBI Taxonomy" id="1531"/>
    <lineage>
        <taxon>Bacteria</taxon>
        <taxon>Bacillati</taxon>
        <taxon>Bacillota</taxon>
        <taxon>Clostridia</taxon>
        <taxon>Lachnospirales</taxon>
        <taxon>Lachnospiraceae</taxon>
        <taxon>Enterocloster</taxon>
    </lineage>
</organism>
<dbReference type="GO" id="GO:0005886">
    <property type="term" value="C:plasma membrane"/>
    <property type="evidence" value="ECO:0007669"/>
    <property type="project" value="UniProtKB-SubCell"/>
</dbReference>
<dbReference type="EMBL" id="FOIO01000004">
    <property type="protein sequence ID" value="SET28270.1"/>
    <property type="molecule type" value="Genomic_DNA"/>
</dbReference>
<dbReference type="RefSeq" id="WP_065550085.1">
    <property type="nucleotide sequence ID" value="NZ_AP031445.1"/>
</dbReference>
<dbReference type="AlphaFoldDB" id="A0A227LPH9"/>
<comment type="subcellular location">
    <subcellularLocation>
        <location evidence="1">Cell inner membrane</location>
        <topology evidence="1">Multi-pass membrane protein</topology>
    </subcellularLocation>
</comment>
<reference evidence="11 12" key="1">
    <citation type="submission" date="2016-10" db="EMBL/GenBank/DDBJ databases">
        <authorList>
            <person name="Varghese N."/>
            <person name="Submissions S."/>
        </authorList>
    </citation>
    <scope>NUCLEOTIDE SEQUENCE [LARGE SCALE GENOMIC DNA]</scope>
    <source>
        <strain evidence="11 12">NLAE-zl-C196</strain>
    </source>
</reference>
<feature type="transmembrane region" description="Helical" evidence="9">
    <location>
        <begin position="50"/>
        <end position="68"/>
    </location>
</feature>
<keyword evidence="5 9" id="KW-0812">Transmembrane</keyword>
<protein>
    <submittedName>
        <fullName evidence="11">TRAP-type C4-dicarboxylate transport system, small permease component</fullName>
    </submittedName>
</protein>
<proteinExistence type="inferred from homology"/>
<sequence length="170" mass="19073">MKKDSKLFKILINLDIVIASIALVILVGCTFAGVIARYVVGKPFGWIEEIQAAFIVWVVFAAGGAAYRTGNHSAIEILYEVFPKPVRKIVSIFIGLVVTAVLGFLCYTSIGYLQLFMRTGRTTAVLNIPFTWIYIIVPVSCMLQIFNYFLVNVFGYEDEVEKLVEEDEDE</sequence>
<dbReference type="PANTHER" id="PTHR35011">
    <property type="entry name" value="2,3-DIKETO-L-GULONATE TRAP TRANSPORTER SMALL PERMEASE PROTEIN YIAM"/>
    <property type="match status" value="1"/>
</dbReference>
<evidence type="ECO:0000256" key="5">
    <source>
        <dbReference type="ARBA" id="ARBA00022692"/>
    </source>
</evidence>
<feature type="transmembrane region" description="Helical" evidence="9">
    <location>
        <begin position="12"/>
        <end position="38"/>
    </location>
</feature>
<dbReference type="PANTHER" id="PTHR35011:SF2">
    <property type="entry name" value="2,3-DIKETO-L-GULONATE TRAP TRANSPORTER SMALL PERMEASE PROTEIN YIAM"/>
    <property type="match status" value="1"/>
</dbReference>
<dbReference type="InterPro" id="IPR007387">
    <property type="entry name" value="TRAP_DctQ"/>
</dbReference>
<feature type="transmembrane region" description="Helical" evidence="9">
    <location>
        <begin position="130"/>
        <end position="151"/>
    </location>
</feature>
<evidence type="ECO:0000313" key="11">
    <source>
        <dbReference type="EMBL" id="SET28270.1"/>
    </source>
</evidence>
<comment type="similarity">
    <text evidence="8">Belongs to the TRAP transporter small permease family.</text>
</comment>
<keyword evidence="4" id="KW-0997">Cell inner membrane</keyword>
<evidence type="ECO:0000256" key="6">
    <source>
        <dbReference type="ARBA" id="ARBA00022989"/>
    </source>
</evidence>
<evidence type="ECO:0000256" key="3">
    <source>
        <dbReference type="ARBA" id="ARBA00022475"/>
    </source>
</evidence>
<gene>
    <name evidence="11" type="ORF">SAMN05216521_100482</name>
</gene>
<dbReference type="InterPro" id="IPR055348">
    <property type="entry name" value="DctQ"/>
</dbReference>
<accession>A0A227LPH9</accession>
<dbReference type="Proteomes" id="UP000182121">
    <property type="component" value="Unassembled WGS sequence"/>
</dbReference>
<evidence type="ECO:0000256" key="9">
    <source>
        <dbReference type="SAM" id="Phobius"/>
    </source>
</evidence>
<evidence type="ECO:0000256" key="2">
    <source>
        <dbReference type="ARBA" id="ARBA00022448"/>
    </source>
</evidence>
<comment type="caution">
    <text evidence="11">The sequence shown here is derived from an EMBL/GenBank/DDBJ whole genome shotgun (WGS) entry which is preliminary data.</text>
</comment>
<evidence type="ECO:0000259" key="10">
    <source>
        <dbReference type="Pfam" id="PF04290"/>
    </source>
</evidence>
<evidence type="ECO:0000313" key="12">
    <source>
        <dbReference type="Proteomes" id="UP000182121"/>
    </source>
</evidence>
<keyword evidence="6 9" id="KW-1133">Transmembrane helix</keyword>
<keyword evidence="3" id="KW-1003">Cell membrane</keyword>
<evidence type="ECO:0000256" key="1">
    <source>
        <dbReference type="ARBA" id="ARBA00004429"/>
    </source>
</evidence>
<evidence type="ECO:0000256" key="7">
    <source>
        <dbReference type="ARBA" id="ARBA00023136"/>
    </source>
</evidence>
<feature type="transmembrane region" description="Helical" evidence="9">
    <location>
        <begin position="89"/>
        <end position="110"/>
    </location>
</feature>
<name>A0A227LPH9_9FIRM</name>
<feature type="domain" description="Tripartite ATP-independent periplasmic transporters DctQ component" evidence="10">
    <location>
        <begin position="26"/>
        <end position="149"/>
    </location>
</feature>
<dbReference type="PROSITE" id="PS51257">
    <property type="entry name" value="PROKAR_LIPOPROTEIN"/>
    <property type="match status" value="1"/>
</dbReference>
<keyword evidence="7 9" id="KW-0472">Membrane</keyword>
<dbReference type="GO" id="GO:0022857">
    <property type="term" value="F:transmembrane transporter activity"/>
    <property type="evidence" value="ECO:0007669"/>
    <property type="project" value="TreeGrafter"/>
</dbReference>
<evidence type="ECO:0000256" key="8">
    <source>
        <dbReference type="ARBA" id="ARBA00038436"/>
    </source>
</evidence>